<dbReference type="PANTHER" id="PTHR38034:SF1">
    <property type="entry name" value="INNER MEMBRANE PROTEIN YPJD"/>
    <property type="match status" value="1"/>
</dbReference>
<evidence type="ECO:0000313" key="3">
    <source>
        <dbReference type="EMBL" id="STZ68082.1"/>
    </source>
</evidence>
<dbReference type="RefSeq" id="WP_074895648.1">
    <property type="nucleotide sequence ID" value="NZ_CP031252.1"/>
</dbReference>
<dbReference type="Pfam" id="PF01578">
    <property type="entry name" value="Cytochrom_C_asm"/>
    <property type="match status" value="1"/>
</dbReference>
<keyword evidence="1" id="KW-0812">Transmembrane</keyword>
<protein>
    <submittedName>
        <fullName evidence="3">CcsA-like protein</fullName>
    </submittedName>
</protein>
<feature type="domain" description="Cytochrome c assembly protein" evidence="2">
    <location>
        <begin position="43"/>
        <end position="265"/>
    </location>
</feature>
<keyword evidence="1" id="KW-0472">Membrane</keyword>
<dbReference type="InterPro" id="IPR002541">
    <property type="entry name" value="Cyt_c_assembly"/>
</dbReference>
<keyword evidence="1" id="KW-1133">Transmembrane helix</keyword>
<dbReference type="GO" id="GO:0017004">
    <property type="term" value="P:cytochrome complex assembly"/>
    <property type="evidence" value="ECO:0007669"/>
    <property type="project" value="InterPro"/>
</dbReference>
<accession>A0A378U162</accession>
<proteinExistence type="predicted"/>
<feature type="transmembrane region" description="Helical" evidence="1">
    <location>
        <begin position="94"/>
        <end position="112"/>
    </location>
</feature>
<feature type="transmembrane region" description="Helical" evidence="1">
    <location>
        <begin position="181"/>
        <end position="199"/>
    </location>
</feature>
<dbReference type="Proteomes" id="UP000254927">
    <property type="component" value="Unassembled WGS sequence"/>
</dbReference>
<feature type="transmembrane region" description="Helical" evidence="1">
    <location>
        <begin position="35"/>
        <end position="53"/>
    </location>
</feature>
<feature type="transmembrane region" description="Helical" evidence="1">
    <location>
        <begin position="240"/>
        <end position="262"/>
    </location>
</feature>
<feature type="transmembrane region" description="Helical" evidence="1">
    <location>
        <begin position="124"/>
        <end position="151"/>
    </location>
</feature>
<evidence type="ECO:0000313" key="4">
    <source>
        <dbReference type="Proteomes" id="UP000254927"/>
    </source>
</evidence>
<feature type="transmembrane region" description="Helical" evidence="1">
    <location>
        <begin position="211"/>
        <end position="228"/>
    </location>
</feature>
<evidence type="ECO:0000256" key="1">
    <source>
        <dbReference type="SAM" id="Phobius"/>
    </source>
</evidence>
<dbReference type="InterPro" id="IPR052372">
    <property type="entry name" value="YpjD/HemX"/>
</dbReference>
<name>A0A378U162_NEIEL</name>
<organism evidence="3 4">
    <name type="scientific">Neisseria elongata</name>
    <dbReference type="NCBI Taxonomy" id="495"/>
    <lineage>
        <taxon>Bacteria</taxon>
        <taxon>Pseudomonadati</taxon>
        <taxon>Pseudomonadota</taxon>
        <taxon>Betaproteobacteria</taxon>
        <taxon>Neisseriales</taxon>
        <taxon>Neisseriaceae</taxon>
        <taxon>Neisseria</taxon>
    </lineage>
</organism>
<dbReference type="GO" id="GO:0020037">
    <property type="term" value="F:heme binding"/>
    <property type="evidence" value="ECO:0007669"/>
    <property type="project" value="InterPro"/>
</dbReference>
<dbReference type="EMBL" id="UGQW01000002">
    <property type="protein sequence ID" value="STZ68082.1"/>
    <property type="molecule type" value="Genomic_DNA"/>
</dbReference>
<sequence length="268" mass="30783">MPVMMICLTLVYAALAGFVWFWRLKKNAADYPLRWELAVLAGSLLLHGLMIMLPPLANQTLIMSFGYASAVIVWLMLMLYLMGSFFYRLRGLQLLLYPLSVLFMLLAILFPGHVESYRITDWPFMLHIISSLLAYSLFGITTLIAVLILWLSRDLHRHRLSPARSFLPPLLSLERMMFQSMWIGFALLTVSVISGTFFAEEVFGRPMTFTHKTIFSIVSWFIYAGLLLKRSMTAWRGKRPAVWTIVGFISLMLAYVGSKFVLEVILHR</sequence>
<evidence type="ECO:0000259" key="2">
    <source>
        <dbReference type="Pfam" id="PF01578"/>
    </source>
</evidence>
<feature type="transmembrane region" description="Helical" evidence="1">
    <location>
        <begin position="65"/>
        <end position="87"/>
    </location>
</feature>
<feature type="transmembrane region" description="Helical" evidence="1">
    <location>
        <begin position="6"/>
        <end position="23"/>
    </location>
</feature>
<dbReference type="AlphaFoldDB" id="A0A378U162"/>
<dbReference type="GeneID" id="93352564"/>
<gene>
    <name evidence="3" type="primary">ypjD</name>
    <name evidence="3" type="ORF">NCTC10660_01583</name>
</gene>
<dbReference type="PANTHER" id="PTHR38034">
    <property type="entry name" value="INNER MEMBRANE PROTEIN YPJD"/>
    <property type="match status" value="1"/>
</dbReference>
<reference evidence="3 4" key="1">
    <citation type="submission" date="2018-06" db="EMBL/GenBank/DDBJ databases">
        <authorList>
            <consortium name="Pathogen Informatics"/>
            <person name="Doyle S."/>
        </authorList>
    </citation>
    <scope>NUCLEOTIDE SEQUENCE [LARGE SCALE GENOMIC DNA]</scope>
    <source>
        <strain evidence="3 4">NCTC10660</strain>
    </source>
</reference>